<sequence>MDKPISKESLSHLCDVLGNSVQEMFPLLQERINSLAALNNMLSEGRIDQDSFNNYKNILELHASVLYAIIEVGIAFRADLHSEKVIEKRINLKYIVFIISEFFKATFTSSNGMWNKVSEYLLSSDNNDDLNETINCINDHVNTYKNIYYDKDKEKRDISVHYDFDINKLYKYLVDISEEAEAKRLCHFLSIVQPLNKLLLLPSTILIAVLNKDVKTGSFATEKDDIIFRKFKNDLYPKIGDSLQTFSTILDKNMRVYNMPENLPKELLSSLGDNGLTKIKEILDKCKLGILLPYIYLDLGTAIRGYIKSESNIEKRWNLIRINLIIYEGWKKIYVPENAGEKSLWEKNIYESIPLEYNDLKKESDSVEQILNSYENNNIIKSIRHYYIHLREKRAFNLPFLLDELSKLNEFNELAKVLDFINILPNIYKLSDAIIRIDSAQEDNKYKQELLEPINKIKQLIGNSNMPEKDKDDCIKQIDNGHDELKKLFD</sequence>
<dbReference type="EMBL" id="AP024484">
    <property type="protein sequence ID" value="BCS86354.1"/>
    <property type="molecule type" value="Genomic_DNA"/>
</dbReference>
<proteinExistence type="predicted"/>
<name>A0ABN6ELH5_9BACT</name>
<accession>A0ABN6ELH5</accession>
<keyword evidence="2" id="KW-1185">Reference proteome</keyword>
<dbReference type="RefSeq" id="WP_207153915.1">
    <property type="nucleotide sequence ID" value="NZ_AP024484.1"/>
</dbReference>
<organism evidence="1 2">
    <name type="scientific">Prevotella herbatica</name>
    <dbReference type="NCBI Taxonomy" id="2801997"/>
    <lineage>
        <taxon>Bacteria</taxon>
        <taxon>Pseudomonadati</taxon>
        <taxon>Bacteroidota</taxon>
        <taxon>Bacteroidia</taxon>
        <taxon>Bacteroidales</taxon>
        <taxon>Prevotellaceae</taxon>
        <taxon>Prevotella</taxon>
    </lineage>
</organism>
<evidence type="ECO:0000313" key="2">
    <source>
        <dbReference type="Proteomes" id="UP001319045"/>
    </source>
</evidence>
<gene>
    <name evidence="1" type="ORF">prwr041_22470</name>
</gene>
<protein>
    <submittedName>
        <fullName evidence="1">Uncharacterized protein</fullName>
    </submittedName>
</protein>
<reference evidence="1 2" key="1">
    <citation type="journal article" date="2022" name="Int. J. Syst. Evol. Microbiol.">
        <title>Prevotella herbatica sp. nov., a plant polysaccharide-decomposing anaerobic bacterium isolated from a methanogenic reactor.</title>
        <authorList>
            <person name="Uek A."/>
            <person name="Tonouchi A."/>
            <person name="Kaku N."/>
            <person name="Ueki K."/>
        </authorList>
    </citation>
    <scope>NUCLEOTIDE SEQUENCE [LARGE SCALE GENOMIC DNA]</scope>
    <source>
        <strain evidence="1 2">WR041</strain>
    </source>
</reference>
<dbReference type="Proteomes" id="UP001319045">
    <property type="component" value="Chromosome"/>
</dbReference>
<evidence type="ECO:0000313" key="1">
    <source>
        <dbReference type="EMBL" id="BCS86354.1"/>
    </source>
</evidence>